<dbReference type="RefSeq" id="WP_141654416.1">
    <property type="nucleotide sequence ID" value="NZ_CZQA01000012.1"/>
</dbReference>
<keyword evidence="2" id="KW-1185">Reference proteome</keyword>
<dbReference type="Pfam" id="PF13689">
    <property type="entry name" value="DUF4154"/>
    <property type="match status" value="1"/>
</dbReference>
<dbReference type="InterPro" id="IPR025293">
    <property type="entry name" value="YfiR/HmsC-like"/>
</dbReference>
<dbReference type="AlphaFoldDB" id="A0A0S4LMY1"/>
<evidence type="ECO:0000313" key="2">
    <source>
        <dbReference type="Proteomes" id="UP000199032"/>
    </source>
</evidence>
<dbReference type="STRING" id="1742972.COMA1_60164"/>
<organism evidence="1 2">
    <name type="scientific">Candidatus Nitrospira nitrosa</name>
    <dbReference type="NCBI Taxonomy" id="1742972"/>
    <lineage>
        <taxon>Bacteria</taxon>
        <taxon>Pseudomonadati</taxon>
        <taxon>Nitrospirota</taxon>
        <taxon>Nitrospiria</taxon>
        <taxon>Nitrospirales</taxon>
        <taxon>Nitrospiraceae</taxon>
        <taxon>Nitrospira</taxon>
    </lineage>
</organism>
<evidence type="ECO:0008006" key="3">
    <source>
        <dbReference type="Google" id="ProtNLM"/>
    </source>
</evidence>
<protein>
    <recommendedName>
        <fullName evidence="3">Transmembrane protein</fullName>
    </recommendedName>
</protein>
<reference evidence="1 2" key="1">
    <citation type="submission" date="2015-10" db="EMBL/GenBank/DDBJ databases">
        <authorList>
            <person name="Gilbert D.G."/>
        </authorList>
    </citation>
    <scope>NUCLEOTIDE SEQUENCE [LARGE SCALE GENOMIC DNA]</scope>
    <source>
        <strain evidence="1">COMA1</strain>
    </source>
</reference>
<evidence type="ECO:0000313" key="1">
    <source>
        <dbReference type="EMBL" id="CUS38935.1"/>
    </source>
</evidence>
<gene>
    <name evidence="1" type="ORF">COMA1_60164</name>
</gene>
<dbReference type="EMBL" id="CZQA01000012">
    <property type="protein sequence ID" value="CUS38935.1"/>
    <property type="molecule type" value="Genomic_DNA"/>
</dbReference>
<dbReference type="Proteomes" id="UP000199032">
    <property type="component" value="Unassembled WGS sequence"/>
</dbReference>
<sequence>MSTRPRQPVRHRIHRRALSLAMMLVALWPGPMLNAGEPGPRAEYLLKSAFLYNIAKFVDWSEHEGTSLVICITNDVFGSTIDSIVGKPVQERQIASRHLTSPQNVHGCHIIFIDMQDRRRATEFLTTLAGEPIVTVCDQPDCTRQGVMINLQKHEDKISLEMNLGAIQRTNLKFSSKLLKLAHILSEP</sequence>
<name>A0A0S4LMY1_9BACT</name>
<proteinExistence type="predicted"/>
<accession>A0A0S4LMY1</accession>
<dbReference type="OrthoDB" id="277577at2"/>